<feature type="region of interest" description="Disordered" evidence="1">
    <location>
        <begin position="47"/>
        <end position="183"/>
    </location>
</feature>
<protein>
    <submittedName>
        <fullName evidence="2">Unnamed protein product</fullName>
    </submittedName>
</protein>
<evidence type="ECO:0000313" key="2">
    <source>
        <dbReference type="EMBL" id="GMF22295.1"/>
    </source>
</evidence>
<feature type="compositionally biased region" description="Polar residues" evidence="1">
    <location>
        <begin position="94"/>
        <end position="115"/>
    </location>
</feature>
<evidence type="ECO:0000313" key="3">
    <source>
        <dbReference type="Proteomes" id="UP001165121"/>
    </source>
</evidence>
<dbReference type="EMBL" id="BSXT01000247">
    <property type="protein sequence ID" value="GMF22295.1"/>
    <property type="molecule type" value="Genomic_DNA"/>
</dbReference>
<accession>A0A9W6WY96</accession>
<keyword evidence="3" id="KW-1185">Reference proteome</keyword>
<proteinExistence type="predicted"/>
<dbReference type="PANTHER" id="PTHR37069">
    <property type="entry name" value="DDE_TNP_1_7 DOMAIN-CONTAINING PROTEIN"/>
    <property type="match status" value="1"/>
</dbReference>
<dbReference type="OrthoDB" id="113522at2759"/>
<dbReference type="AlphaFoldDB" id="A0A9W6WY96"/>
<comment type="caution">
    <text evidence="2">The sequence shown here is derived from an EMBL/GenBank/DDBJ whole genome shotgun (WGS) entry which is preliminary data.</text>
</comment>
<gene>
    <name evidence="2" type="ORF">Pfra01_000324000</name>
</gene>
<feature type="compositionally biased region" description="Polar residues" evidence="1">
    <location>
        <begin position="123"/>
        <end position="132"/>
    </location>
</feature>
<evidence type="ECO:0000256" key="1">
    <source>
        <dbReference type="SAM" id="MobiDB-lite"/>
    </source>
</evidence>
<organism evidence="2 3">
    <name type="scientific">Phytophthora fragariaefolia</name>
    <dbReference type="NCBI Taxonomy" id="1490495"/>
    <lineage>
        <taxon>Eukaryota</taxon>
        <taxon>Sar</taxon>
        <taxon>Stramenopiles</taxon>
        <taxon>Oomycota</taxon>
        <taxon>Peronosporomycetes</taxon>
        <taxon>Peronosporales</taxon>
        <taxon>Peronosporaceae</taxon>
        <taxon>Phytophthora</taxon>
    </lineage>
</organism>
<reference evidence="2" key="1">
    <citation type="submission" date="2023-04" db="EMBL/GenBank/DDBJ databases">
        <title>Phytophthora fragariaefolia NBRC 109709.</title>
        <authorList>
            <person name="Ichikawa N."/>
            <person name="Sato H."/>
            <person name="Tonouchi N."/>
        </authorList>
    </citation>
    <scope>NUCLEOTIDE SEQUENCE</scope>
    <source>
        <strain evidence="2">NBRC 109709</strain>
    </source>
</reference>
<feature type="compositionally biased region" description="Pro residues" evidence="1">
    <location>
        <begin position="76"/>
        <end position="88"/>
    </location>
</feature>
<dbReference type="PANTHER" id="PTHR37069:SF2">
    <property type="entry name" value="PIGGYBAC TRANSPOSABLE ELEMENT-DERIVED PROTEIN DOMAIN-CONTAINING PROTEIN"/>
    <property type="match status" value="1"/>
</dbReference>
<name>A0A9W6WY96_9STRA</name>
<feature type="compositionally biased region" description="Acidic residues" evidence="1">
    <location>
        <begin position="167"/>
        <end position="183"/>
    </location>
</feature>
<sequence>MAFQARWRELKKAGWQSKRSVGFSVDFTYITPGKTKKDIRDEDFFVGEEELMRDPQPAPPAQEPQPGSSENKLPLGPTPFVNPPPHNPPVQFQASASSSPRVLQVISPHNTTFSPGSDGGCSSERSQGSPISRRNLGPDFEGVSDSSGASGVEIESEDADGTNVEYLDLDEDDETKEDSQNDG</sequence>
<dbReference type="Proteomes" id="UP001165121">
    <property type="component" value="Unassembled WGS sequence"/>
</dbReference>